<dbReference type="Proteomes" id="UP000887116">
    <property type="component" value="Unassembled WGS sequence"/>
</dbReference>
<organism evidence="2 3">
    <name type="scientific">Trichonephila clavata</name>
    <name type="common">Joro spider</name>
    <name type="synonym">Nephila clavata</name>
    <dbReference type="NCBI Taxonomy" id="2740835"/>
    <lineage>
        <taxon>Eukaryota</taxon>
        <taxon>Metazoa</taxon>
        <taxon>Ecdysozoa</taxon>
        <taxon>Arthropoda</taxon>
        <taxon>Chelicerata</taxon>
        <taxon>Arachnida</taxon>
        <taxon>Araneae</taxon>
        <taxon>Araneomorphae</taxon>
        <taxon>Entelegynae</taxon>
        <taxon>Araneoidea</taxon>
        <taxon>Nephilidae</taxon>
        <taxon>Trichonephila</taxon>
    </lineage>
</organism>
<dbReference type="OrthoDB" id="6442764at2759"/>
<evidence type="ECO:0000256" key="1">
    <source>
        <dbReference type="SAM" id="MobiDB-lite"/>
    </source>
</evidence>
<accession>A0A8X6J7V2</accession>
<protein>
    <submittedName>
        <fullName evidence="2">Uncharacterized protein</fullName>
    </submittedName>
</protein>
<comment type="caution">
    <text evidence="2">The sequence shown here is derived from an EMBL/GenBank/DDBJ whole genome shotgun (WGS) entry which is preliminary data.</text>
</comment>
<evidence type="ECO:0000313" key="2">
    <source>
        <dbReference type="EMBL" id="GFR24090.1"/>
    </source>
</evidence>
<sequence>MKDRRLPLSLSPDENAALAKEFSAKRPERVGATNLRSSRGESDGPFGKSNEQPPESCLFPTPQPPQFREWRVRAAIPALYCQIAADVDVQCFGSSGLTDRKSSHFTRGFRKIVNRGGSLLSIRLHIFCCGLRLIADRPCKRCPFAGNLLYCSGFMHGPMPGRLAYPSGCWYKFAFTAIAHSHCYYVDDTISRINMAAVPLIWVSSSMV</sequence>
<evidence type="ECO:0000313" key="3">
    <source>
        <dbReference type="Proteomes" id="UP000887116"/>
    </source>
</evidence>
<keyword evidence="3" id="KW-1185">Reference proteome</keyword>
<proteinExistence type="predicted"/>
<dbReference type="EMBL" id="BMAO01028384">
    <property type="protein sequence ID" value="GFR24090.1"/>
    <property type="molecule type" value="Genomic_DNA"/>
</dbReference>
<name>A0A8X6J7V2_TRICU</name>
<gene>
    <name evidence="2" type="ORF">TNCT_322501</name>
</gene>
<feature type="region of interest" description="Disordered" evidence="1">
    <location>
        <begin position="19"/>
        <end position="61"/>
    </location>
</feature>
<dbReference type="AlphaFoldDB" id="A0A8X6J7V2"/>
<reference evidence="2" key="1">
    <citation type="submission" date="2020-07" db="EMBL/GenBank/DDBJ databases">
        <title>Multicomponent nature underlies the extraordinary mechanical properties of spider dragline silk.</title>
        <authorList>
            <person name="Kono N."/>
            <person name="Nakamura H."/>
            <person name="Mori M."/>
            <person name="Yoshida Y."/>
            <person name="Ohtoshi R."/>
            <person name="Malay A.D."/>
            <person name="Moran D.A.P."/>
            <person name="Tomita M."/>
            <person name="Numata K."/>
            <person name="Arakawa K."/>
        </authorList>
    </citation>
    <scope>NUCLEOTIDE SEQUENCE</scope>
</reference>